<evidence type="ECO:0000313" key="4">
    <source>
        <dbReference type="Proteomes" id="UP000770717"/>
    </source>
</evidence>
<evidence type="ECO:0000313" key="3">
    <source>
        <dbReference type="EMBL" id="KAG9477983.1"/>
    </source>
</evidence>
<feature type="compositionally biased region" description="Polar residues" evidence="1">
    <location>
        <begin position="1044"/>
        <end position="1054"/>
    </location>
</feature>
<dbReference type="EMBL" id="WNTK01000009">
    <property type="protein sequence ID" value="KAG9477983.1"/>
    <property type="molecule type" value="Genomic_DNA"/>
</dbReference>
<feature type="compositionally biased region" description="Low complexity" evidence="1">
    <location>
        <begin position="800"/>
        <end position="812"/>
    </location>
</feature>
<feature type="compositionally biased region" description="Polar residues" evidence="1">
    <location>
        <begin position="827"/>
        <end position="849"/>
    </location>
</feature>
<comment type="caution">
    <text evidence="3">The sequence shown here is derived from an EMBL/GenBank/DDBJ whole genome shotgun (WGS) entry which is preliminary data.</text>
</comment>
<dbReference type="AlphaFoldDB" id="A0A8J6EXP0"/>
<organism evidence="3 4">
    <name type="scientific">Eleutherodactylus coqui</name>
    <name type="common">Puerto Rican coqui</name>
    <dbReference type="NCBI Taxonomy" id="57060"/>
    <lineage>
        <taxon>Eukaryota</taxon>
        <taxon>Metazoa</taxon>
        <taxon>Chordata</taxon>
        <taxon>Craniata</taxon>
        <taxon>Vertebrata</taxon>
        <taxon>Euteleostomi</taxon>
        <taxon>Amphibia</taxon>
        <taxon>Batrachia</taxon>
        <taxon>Anura</taxon>
        <taxon>Neobatrachia</taxon>
        <taxon>Hyloidea</taxon>
        <taxon>Eleutherodactylidae</taxon>
        <taxon>Eleutherodactylinae</taxon>
        <taxon>Eleutherodactylus</taxon>
        <taxon>Eleutherodactylus</taxon>
    </lineage>
</organism>
<keyword evidence="4" id="KW-1185">Reference proteome</keyword>
<proteinExistence type="predicted"/>
<dbReference type="Gene3D" id="1.20.58.2220">
    <property type="entry name" value="Formin, FH2 domain"/>
    <property type="match status" value="2"/>
</dbReference>
<feature type="region of interest" description="Disordered" evidence="1">
    <location>
        <begin position="1044"/>
        <end position="1106"/>
    </location>
</feature>
<feature type="compositionally biased region" description="Polar residues" evidence="1">
    <location>
        <begin position="1119"/>
        <end position="1133"/>
    </location>
</feature>
<feature type="region of interest" description="Disordered" evidence="1">
    <location>
        <begin position="956"/>
        <end position="992"/>
    </location>
</feature>
<gene>
    <name evidence="3" type="ORF">GDO78_013136</name>
</gene>
<dbReference type="OrthoDB" id="26518at2759"/>
<feature type="region of interest" description="Disordered" evidence="1">
    <location>
        <begin position="785"/>
        <end position="907"/>
    </location>
</feature>
<feature type="domain" description="FH2" evidence="2">
    <location>
        <begin position="41"/>
        <end position="424"/>
    </location>
</feature>
<dbReference type="InterPro" id="IPR042201">
    <property type="entry name" value="FH2_Formin_sf"/>
</dbReference>
<protein>
    <recommendedName>
        <fullName evidence="2">FH2 domain-containing protein</fullName>
    </recommendedName>
</protein>
<accession>A0A8J6EXP0</accession>
<dbReference type="PANTHER" id="PTHR46345:SF10">
    <property type="entry name" value="FORMIN-J"/>
    <property type="match status" value="1"/>
</dbReference>
<evidence type="ECO:0000256" key="1">
    <source>
        <dbReference type="SAM" id="MobiDB-lite"/>
    </source>
</evidence>
<evidence type="ECO:0000259" key="2">
    <source>
        <dbReference type="PROSITE" id="PS51444"/>
    </source>
</evidence>
<dbReference type="PROSITE" id="PS51444">
    <property type="entry name" value="FH2"/>
    <property type="match status" value="1"/>
</dbReference>
<dbReference type="PANTHER" id="PTHR46345">
    <property type="entry name" value="INVERTED FORMIN-2"/>
    <property type="match status" value="1"/>
</dbReference>
<feature type="region of interest" description="Disordered" evidence="1">
    <location>
        <begin position="597"/>
        <end position="618"/>
    </location>
</feature>
<dbReference type="Proteomes" id="UP000770717">
    <property type="component" value="Unassembled WGS sequence"/>
</dbReference>
<dbReference type="SUPFAM" id="SSF101447">
    <property type="entry name" value="Formin homology 2 domain (FH2 domain)"/>
    <property type="match status" value="1"/>
</dbReference>
<feature type="region of interest" description="Disordered" evidence="1">
    <location>
        <begin position="1119"/>
        <end position="1139"/>
    </location>
</feature>
<sequence length="1139" mass="128595">MIINMNMGSIDKDIDKDRTAVLYKDLEKYAAPQIPAPPPPPPPIITFSDSSRSLFQKCDPKPRPRLRNFNWEAIPAEKVKGRTSLWSSETFQGDLQIDTGKIEELFGKQEEEVLPKPCYRRRSISIGDACLNKVFLLDSRRSMNIGIFLKQFKRSAAEIVEDIKLGRGDLYTSERLNELLKHLPDREEFRYCLRLEALILKKDFYPAVLSQLTAARDLTAAAEELLQCTELHFILKLVLKAGNFMNAGGYAGNAAGFRVSSLLKLADTKANKPGMNLLHFVVMEVQKQDPRFLSFADKLQHVHNASKWAEDGLLEEFYRLRSRITSIHQKLAAPELQELRIQMAEFLEYAVHHLREVQKEIDALQASRQNLSEFLCEDEDTFRLEECCKVFSCFCQKFQLAIKENNHREEEDQRQKEWEKKRLQKRHSMATCGALEVSQSKDELEFTLERNLRNTCRPLGRRVCRVRSLGRNSTKSFRTCNDQDEDFQEQCDQKIANQMRKVSEHVLRQQMEYKSQKSGNTDKNNTLYRTSVAKNGTSCQSEAKDDLKKVSLLISKQKTEILQLSPETYGYPTSDPTSDQPLVGYLILESTQQSKPVDGQDMQISSHHCTSFPPQESTSHWEPKCTSQILLKPIIVHSDVDNASQSQTQFNHVCLTTETQPDNLKAQVSNPLKEMDTHDNDPQILDQSCFPRQMLCLSAHKTFPFSEGLDKLDNQVHEMYTKSVMQCTSKSSMQAVSNSKEVSENNLRNDNSLQILDHNESENPGQSSDFQGLIFSKQTNGLNIMTESSSAPKTSKPLNQVTSKTTKQTVKSLVRNTKRSVAVPGSPVTSPSIPTRFDASNQNQIVNKSETPKPRRSQSGYLMSKIKPVEPLSFKQSNTTKETNDHFPSPKEKNVEPSNETSRGPQYMDYNVYSKSVKDGHTMVQKESHSPCSKWKRELRNTSEKANGVRAEPLLENNVGSNKNNLDHRNGDTIKNSVVGRNGKSIPKKSKTNDLGIRRVPLTKDLFMGSVSTSVVKQPIVTPKHVQKESKTPLKISLVTVGASKSTPGKTTGTVKDKEDSLVNNNDYGKSENSGSPSITSKHCVPSSLKGEAMTPQPSPKKSTSVARVTINVTKHSEVNTTPTRGTRNTYSDTHPIWR</sequence>
<feature type="compositionally biased region" description="Polar residues" evidence="1">
    <location>
        <begin position="785"/>
        <end position="799"/>
    </location>
</feature>
<dbReference type="Pfam" id="PF02181">
    <property type="entry name" value="FH2"/>
    <property type="match status" value="2"/>
</dbReference>
<reference evidence="3" key="1">
    <citation type="thesis" date="2020" institute="ProQuest LLC" country="789 East Eisenhower Parkway, Ann Arbor, MI, USA">
        <title>Comparative Genomics and Chromosome Evolution.</title>
        <authorList>
            <person name="Mudd A.B."/>
        </authorList>
    </citation>
    <scope>NUCLEOTIDE SEQUENCE</scope>
    <source>
        <strain evidence="3">HN-11 Male</strain>
        <tissue evidence="3">Kidney and liver</tissue>
    </source>
</reference>
<feature type="compositionally biased region" description="Polar residues" evidence="1">
    <location>
        <begin position="1062"/>
        <end position="1081"/>
    </location>
</feature>
<dbReference type="InterPro" id="IPR015425">
    <property type="entry name" value="FH2_Formin"/>
</dbReference>
<name>A0A8J6EXP0_ELECQ</name>
<dbReference type="SMART" id="SM00498">
    <property type="entry name" value="FH2"/>
    <property type="match status" value="1"/>
</dbReference>
<feature type="compositionally biased region" description="Polar residues" evidence="1">
    <location>
        <begin position="602"/>
        <end position="618"/>
    </location>
</feature>
<feature type="compositionally biased region" description="Basic and acidic residues" evidence="1">
    <location>
        <begin position="882"/>
        <end position="895"/>
    </location>
</feature>